<feature type="region of interest" description="Disordered" evidence="8">
    <location>
        <begin position="401"/>
        <end position="445"/>
    </location>
</feature>
<keyword evidence="3" id="KW-0677">Repeat</keyword>
<evidence type="ECO:0000313" key="10">
    <source>
        <dbReference type="EMBL" id="CAK9439229.1"/>
    </source>
</evidence>
<dbReference type="PANTHER" id="PTHR40626">
    <property type="entry name" value="MIP31509P"/>
    <property type="match status" value="1"/>
</dbReference>
<dbReference type="InterPro" id="IPR013087">
    <property type="entry name" value="Znf_C2H2_type"/>
</dbReference>
<dbReference type="InterPro" id="IPR036236">
    <property type="entry name" value="Znf_C2H2_sf"/>
</dbReference>
<evidence type="ECO:0000259" key="9">
    <source>
        <dbReference type="PROSITE" id="PS50157"/>
    </source>
</evidence>
<dbReference type="GeneID" id="92208649"/>
<evidence type="ECO:0000256" key="7">
    <source>
        <dbReference type="PROSITE-ProRule" id="PRU00042"/>
    </source>
</evidence>
<feature type="compositionally biased region" description="Polar residues" evidence="8">
    <location>
        <begin position="134"/>
        <end position="143"/>
    </location>
</feature>
<evidence type="ECO:0000256" key="8">
    <source>
        <dbReference type="SAM" id="MobiDB-lite"/>
    </source>
</evidence>
<dbReference type="InterPro" id="IPR051059">
    <property type="entry name" value="VerF-like"/>
</dbReference>
<feature type="compositionally biased region" description="Polar residues" evidence="8">
    <location>
        <begin position="644"/>
        <end position="658"/>
    </location>
</feature>
<proteinExistence type="predicted"/>
<keyword evidence="5" id="KW-0862">Zinc</keyword>
<keyword evidence="2" id="KW-0479">Metal-binding</keyword>
<feature type="region of interest" description="Disordered" evidence="8">
    <location>
        <begin position="1"/>
        <end position="47"/>
    </location>
</feature>
<evidence type="ECO:0000313" key="11">
    <source>
        <dbReference type="Proteomes" id="UP001497383"/>
    </source>
</evidence>
<evidence type="ECO:0000256" key="3">
    <source>
        <dbReference type="ARBA" id="ARBA00022737"/>
    </source>
</evidence>
<dbReference type="Pfam" id="PF04082">
    <property type="entry name" value="Fungal_trans"/>
    <property type="match status" value="1"/>
</dbReference>
<dbReference type="CDD" id="cd12148">
    <property type="entry name" value="fungal_TF_MHR"/>
    <property type="match status" value="1"/>
</dbReference>
<dbReference type="RefSeq" id="XP_066830391.1">
    <property type="nucleotide sequence ID" value="XM_066973565.1"/>
</dbReference>
<dbReference type="SMART" id="SM00355">
    <property type="entry name" value="ZnF_C2H2"/>
    <property type="match status" value="2"/>
</dbReference>
<dbReference type="Gene3D" id="3.30.160.60">
    <property type="entry name" value="Classic Zinc Finger"/>
    <property type="match status" value="1"/>
</dbReference>
<sequence length="1111" mass="124846">MNPADSASRGGTPTTVGTPEPGDDGRAHGISHETPPPPSKKKKRSLGTFPCQHCDKVFSRSDHLARHNLNHEPKEVFICDFRVENNGQVTNCGKTFVRKDLKERHIRRHFELLQQAGASPSRNGSDYGKHKHGSFSSESTGTNDLRHHSHHPPQQQQHSTASPTGQQQQPQHQHQQPGKGMQISNLIDPSDRGVSYPGATDGSGHRSNVSQLASAAAAVEASQHRNPSYRNPQASTTAQPLGPAPAPAPGFDSSPSYPMTTNLGYPQHNLDTLFKNYGTTVPQNDILNWLFNDVSQSGAVNHQESAMPQPHLHSGAHSLGPNLPMNSQYQPNIPSPYAASQPSPVTHNGYGGPGSFSHPSFVYPPGPGMNGMMDGNVFSNENNPLDEMFYPIYNARNPDHRGGAGGTSLNTGGNNLAGGEFPRRHSSLAHNPSSSSPTNTMESSLENGTLLSDACLSEESSYNRHMETLNATKNKQFYLDNELVDKILQSLNLKREDLTEVEADLEGRLSYYIYSYWKHFHPEFTILHRPSFDTRAVNPLLLASMIIVGAQYSFPGSANLLAQQGRKSAEWNISYKLARPLRFALFEHKDFKSPVRVWMLQSLNMLEWVEKNFLSRAMHERAHLHHGTTAQLLRRSAMMGGNPASMNKQVSSNPSSAGEESETNEGDDCGKENEIDDADQTLFDQWVESESLKRATLMTFYLDIIDYVKFRHNPQILFYQLQLLNLPCSDEFLWESNEVNGSFKKLVKRQRKYHDGSKKRVSKTENFLSGVKKLLKGFKYEEIKNESVFFKKVLLAGLISLMHQMQQVELQNNSSLFSMSHFSSNSKLWKEMLIRAFDNWNFQIMQDYKLGHGFSMYNTPKNKVPLPIFHLTQIIGMPELTNYDIAIFGGSPANQSVAASMKDHHVVQRKMHGLWNKHKNIENFRSIVYCLIFLWQVLLGESDEPLDWEPNSDYYDSSMAISIAVLVLWSYCFVTCGLESSRLSESTQQQLKTPSDETLDQLSAENGYTYLTRIKQEFVTNLRKLNLHNEYSVHPYAGSKHNDVINKYCEILPLISSKQNISGLCFLIGRKVINSQWEILREHGKLIINCGLRSIGKKNILCSDLFDNELK</sequence>
<evidence type="ECO:0000256" key="6">
    <source>
        <dbReference type="ARBA" id="ARBA00023242"/>
    </source>
</evidence>
<dbReference type="PANTHER" id="PTHR40626:SF11">
    <property type="entry name" value="ZINC FINGER PROTEIN YPR022C"/>
    <property type="match status" value="1"/>
</dbReference>
<feature type="compositionally biased region" description="Low complexity" evidence="8">
    <location>
        <begin position="166"/>
        <end position="177"/>
    </location>
</feature>
<evidence type="ECO:0000256" key="1">
    <source>
        <dbReference type="ARBA" id="ARBA00004123"/>
    </source>
</evidence>
<feature type="compositionally biased region" description="Low complexity" evidence="8">
    <location>
        <begin position="428"/>
        <end position="444"/>
    </location>
</feature>
<comment type="subcellular location">
    <subcellularLocation>
        <location evidence="1">Nucleus</location>
    </subcellularLocation>
</comment>
<dbReference type="Pfam" id="PF00096">
    <property type="entry name" value="zf-C2H2"/>
    <property type="match status" value="1"/>
</dbReference>
<feature type="compositionally biased region" description="Low complexity" evidence="8">
    <location>
        <begin position="207"/>
        <end position="221"/>
    </location>
</feature>
<feature type="compositionally biased region" description="Low complexity" evidence="8">
    <location>
        <begin position="10"/>
        <end position="20"/>
    </location>
</feature>
<protein>
    <recommendedName>
        <fullName evidence="9">C2H2-type domain-containing protein</fullName>
    </recommendedName>
</protein>
<feature type="compositionally biased region" description="Low complexity" evidence="8">
    <location>
        <begin position="407"/>
        <end position="419"/>
    </location>
</feature>
<evidence type="ECO:0000256" key="4">
    <source>
        <dbReference type="ARBA" id="ARBA00022771"/>
    </source>
</evidence>
<keyword evidence="11" id="KW-1185">Reference proteome</keyword>
<feature type="region of interest" description="Disordered" evidence="8">
    <location>
        <begin position="112"/>
        <end position="258"/>
    </location>
</feature>
<reference evidence="10 11" key="1">
    <citation type="submission" date="2024-03" db="EMBL/GenBank/DDBJ databases">
        <authorList>
            <person name="Brejova B."/>
        </authorList>
    </citation>
    <scope>NUCLEOTIDE SEQUENCE [LARGE SCALE GENOMIC DNA]</scope>
    <source>
        <strain evidence="10 11">CBS 14171</strain>
    </source>
</reference>
<dbReference type="PROSITE" id="PS50157">
    <property type="entry name" value="ZINC_FINGER_C2H2_2"/>
    <property type="match status" value="1"/>
</dbReference>
<name>A0ABP0ZMT9_9ASCO</name>
<dbReference type="Proteomes" id="UP001497383">
    <property type="component" value="Chromosome 4"/>
</dbReference>
<dbReference type="SUPFAM" id="SSF57667">
    <property type="entry name" value="beta-beta-alpha zinc fingers"/>
    <property type="match status" value="1"/>
</dbReference>
<keyword evidence="6" id="KW-0539">Nucleus</keyword>
<accession>A0ABP0ZMT9</accession>
<evidence type="ECO:0000256" key="2">
    <source>
        <dbReference type="ARBA" id="ARBA00022723"/>
    </source>
</evidence>
<feature type="compositionally biased region" description="Polar residues" evidence="8">
    <location>
        <begin position="224"/>
        <end position="239"/>
    </location>
</feature>
<evidence type="ECO:0000256" key="5">
    <source>
        <dbReference type="ARBA" id="ARBA00022833"/>
    </source>
</evidence>
<organism evidence="10 11">
    <name type="scientific">Lodderomyces beijingensis</name>
    <dbReference type="NCBI Taxonomy" id="1775926"/>
    <lineage>
        <taxon>Eukaryota</taxon>
        <taxon>Fungi</taxon>
        <taxon>Dikarya</taxon>
        <taxon>Ascomycota</taxon>
        <taxon>Saccharomycotina</taxon>
        <taxon>Pichiomycetes</taxon>
        <taxon>Debaryomycetaceae</taxon>
        <taxon>Candida/Lodderomyces clade</taxon>
        <taxon>Lodderomyces</taxon>
    </lineage>
</organism>
<feature type="region of interest" description="Disordered" evidence="8">
    <location>
        <begin position="643"/>
        <end position="674"/>
    </location>
</feature>
<gene>
    <name evidence="10" type="ORF">LODBEIA_P34530</name>
</gene>
<keyword evidence="4 7" id="KW-0863">Zinc-finger</keyword>
<dbReference type="EMBL" id="OZ022408">
    <property type="protein sequence ID" value="CAK9439229.1"/>
    <property type="molecule type" value="Genomic_DNA"/>
</dbReference>
<dbReference type="InterPro" id="IPR007219">
    <property type="entry name" value="XnlR_reg_dom"/>
</dbReference>
<feature type="domain" description="C2H2-type" evidence="9">
    <location>
        <begin position="49"/>
        <end position="76"/>
    </location>
</feature>
<dbReference type="PROSITE" id="PS00028">
    <property type="entry name" value="ZINC_FINGER_C2H2_1"/>
    <property type="match status" value="1"/>
</dbReference>